<accession>A0ABQ9GW32</accession>
<dbReference type="InterPro" id="IPR036397">
    <property type="entry name" value="RNaseH_sf"/>
</dbReference>
<dbReference type="PANTHER" id="PTHR47326">
    <property type="entry name" value="TRANSPOSABLE ELEMENT TC3 TRANSPOSASE-LIKE PROTEIN"/>
    <property type="match status" value="1"/>
</dbReference>
<comment type="caution">
    <text evidence="1">The sequence shown here is derived from an EMBL/GenBank/DDBJ whole genome shotgun (WGS) entry which is preliminary data.</text>
</comment>
<evidence type="ECO:0000313" key="1">
    <source>
        <dbReference type="EMBL" id="KAJ8876245.1"/>
    </source>
</evidence>
<protein>
    <submittedName>
        <fullName evidence="1">Uncharacterized protein</fullName>
    </submittedName>
</protein>
<keyword evidence="2" id="KW-1185">Reference proteome</keyword>
<sequence length="684" mass="76337">MDQYGSQPLLHGALRSLCHAASLPLWREGGYTLLGSTRVTTALLNASQVNVERFRWLVSSGFLEAMRVKQGGCGAAPECKGVKREIPEETRRPEASLARFPHANRDGGTSREMEALVEKWDLLLYGNGAGLTRVKLAHHWWVRKMALLCLSPPISSRPTSQLRRRVLIMAASSYYYFSRGAQRAGAVPIACQYRRIMRARALRTGLYERNCSVDARAARRRDDITVRAERKCEVGQWSLPARLPTPKFHFEESILRHAISHRDSACFPPRRAGFDSRGGYSRAWESWLRTLLHTHLTSPSSALKTPMLSRQKLFTLSLSTVTQSDPLRWIWRRRGPVYWPARSPDLNTLDYWLWGHMKDCVVYATLVNDISDLAQGINSACAAVTQVSSPVHNEALPRLHIADTSSIACDVTNTRPVTQYSTQPGRVLTYTNSVQYLLPTLLLVAMCVMFPLDLGLASLFTNSWEPSFIKGHSVSIPCQGEPPGRALTYTNSVQYLLPTLLLVAMCVMFPLDLGLASLFTNSWEPSFIKGHSVTMCVMFPLDLGLASLFTNSWEPSSIKGHRVSIACQGEPILIACGVALDDTAGTMARAAPGEAHVKVKAFCHSAQRQLSCHYTQTRLVLSARDRGVTFTLEYTVTKYSRPHTTAQLLLAGARAGSWQSHLRSHTQRLLRSTLKMERINRNCS</sequence>
<dbReference type="PANTHER" id="PTHR47326:SF1">
    <property type="entry name" value="HTH PSQ-TYPE DOMAIN-CONTAINING PROTEIN"/>
    <property type="match status" value="1"/>
</dbReference>
<gene>
    <name evidence="1" type="ORF">PR048_024155</name>
</gene>
<evidence type="ECO:0000313" key="2">
    <source>
        <dbReference type="Proteomes" id="UP001159363"/>
    </source>
</evidence>
<reference evidence="1 2" key="1">
    <citation type="submission" date="2023-02" db="EMBL/GenBank/DDBJ databases">
        <title>LHISI_Scaffold_Assembly.</title>
        <authorList>
            <person name="Stuart O.P."/>
            <person name="Cleave R."/>
            <person name="Magrath M.J.L."/>
            <person name="Mikheyev A.S."/>
        </authorList>
    </citation>
    <scope>NUCLEOTIDE SEQUENCE [LARGE SCALE GENOMIC DNA]</scope>
    <source>
        <strain evidence="1">Daus_M_001</strain>
        <tissue evidence="1">Leg muscle</tissue>
    </source>
</reference>
<dbReference type="Gene3D" id="3.30.420.10">
    <property type="entry name" value="Ribonuclease H-like superfamily/Ribonuclease H"/>
    <property type="match status" value="1"/>
</dbReference>
<proteinExistence type="predicted"/>
<dbReference type="Proteomes" id="UP001159363">
    <property type="component" value="Chromosome 8"/>
</dbReference>
<dbReference type="EMBL" id="JARBHB010000009">
    <property type="protein sequence ID" value="KAJ8876245.1"/>
    <property type="molecule type" value="Genomic_DNA"/>
</dbReference>
<organism evidence="1 2">
    <name type="scientific">Dryococelus australis</name>
    <dbReference type="NCBI Taxonomy" id="614101"/>
    <lineage>
        <taxon>Eukaryota</taxon>
        <taxon>Metazoa</taxon>
        <taxon>Ecdysozoa</taxon>
        <taxon>Arthropoda</taxon>
        <taxon>Hexapoda</taxon>
        <taxon>Insecta</taxon>
        <taxon>Pterygota</taxon>
        <taxon>Neoptera</taxon>
        <taxon>Polyneoptera</taxon>
        <taxon>Phasmatodea</taxon>
        <taxon>Verophasmatodea</taxon>
        <taxon>Anareolatae</taxon>
        <taxon>Phasmatidae</taxon>
        <taxon>Eurycanthinae</taxon>
        <taxon>Dryococelus</taxon>
    </lineage>
</organism>
<name>A0ABQ9GW32_9NEOP</name>